<evidence type="ECO:0000256" key="1">
    <source>
        <dbReference type="SAM" id="SignalP"/>
    </source>
</evidence>
<dbReference type="EMBL" id="CP046056">
    <property type="protein sequence ID" value="QQD24397.1"/>
    <property type="molecule type" value="Genomic_DNA"/>
</dbReference>
<keyword evidence="1" id="KW-0732">Signal</keyword>
<dbReference type="AlphaFoldDB" id="A0A9X7UWL6"/>
<feature type="chain" id="PRO_5040821654" evidence="1">
    <location>
        <begin position="20"/>
        <end position="122"/>
    </location>
</feature>
<organism evidence="2 3">
    <name type="scientific">Venatoribacter cucullus</name>
    <dbReference type="NCBI Taxonomy" id="2661630"/>
    <lineage>
        <taxon>Bacteria</taxon>
        <taxon>Pseudomonadati</taxon>
        <taxon>Pseudomonadota</taxon>
        <taxon>Gammaproteobacteria</taxon>
        <taxon>Oceanospirillales</taxon>
        <taxon>Oceanospirillaceae</taxon>
        <taxon>Venatoribacter</taxon>
    </lineage>
</organism>
<gene>
    <name evidence="2" type="ORF">GJQ55_07865</name>
</gene>
<keyword evidence="3" id="KW-1185">Reference proteome</keyword>
<reference evidence="2 3" key="1">
    <citation type="submission" date="2019-11" db="EMBL/GenBank/DDBJ databases">
        <title>Venatorbacter sp. nov. a predator of Campylobacter and other Gram-negative bacteria.</title>
        <authorList>
            <person name="Saeedi A."/>
            <person name="Cummings N.J."/>
            <person name="Connerton I.F."/>
            <person name="Connerton P.L."/>
        </authorList>
    </citation>
    <scope>NUCLEOTIDE SEQUENCE [LARGE SCALE GENOMIC DNA]</scope>
    <source>
        <strain evidence="2">XL5</strain>
    </source>
</reference>
<dbReference type="Proteomes" id="UP000596074">
    <property type="component" value="Chromosome"/>
</dbReference>
<dbReference type="RefSeq" id="WP_228344443.1">
    <property type="nucleotide sequence ID" value="NZ_CP046056.1"/>
</dbReference>
<evidence type="ECO:0000313" key="3">
    <source>
        <dbReference type="Proteomes" id="UP000596074"/>
    </source>
</evidence>
<sequence length="122" mass="14238">MKKLSIVLVALLGWLPALADETIGLEFPVEDAKAAVASRNYEFVALEMADGLEFPGLTEAQAGQVQQDYAVKVLNQRWRTFTNIEQRPQELRRMQSYARRYNLVMWKELQQQKVQDAKRYRY</sequence>
<feature type="signal peptide" evidence="1">
    <location>
        <begin position="1"/>
        <end position="19"/>
    </location>
</feature>
<accession>A0A9X7UWL6</accession>
<name>A0A9X7UWL6_9GAMM</name>
<proteinExistence type="predicted"/>
<evidence type="ECO:0000313" key="2">
    <source>
        <dbReference type="EMBL" id="QQD24397.1"/>
    </source>
</evidence>
<protein>
    <submittedName>
        <fullName evidence="2">Uncharacterized protein</fullName>
    </submittedName>
</protein>
<dbReference type="KEGG" id="vcw:GJQ55_07865"/>